<dbReference type="GO" id="GO:0015074">
    <property type="term" value="P:DNA integration"/>
    <property type="evidence" value="ECO:0007669"/>
    <property type="project" value="InterPro"/>
</dbReference>
<protein>
    <recommendedName>
        <fullName evidence="1">Integrase catalytic domain-containing protein</fullName>
    </recommendedName>
</protein>
<comment type="caution">
    <text evidence="2">The sequence shown here is derived from an EMBL/GenBank/DDBJ whole genome shotgun (WGS) entry which is preliminary data.</text>
</comment>
<gene>
    <name evidence="2" type="ORF">KI387_038897</name>
</gene>
<dbReference type="PROSITE" id="PS50994">
    <property type="entry name" value="INTEGRASE"/>
    <property type="match status" value="1"/>
</dbReference>
<dbReference type="InterPro" id="IPR036397">
    <property type="entry name" value="RNaseH_sf"/>
</dbReference>
<dbReference type="Gene3D" id="3.30.420.10">
    <property type="entry name" value="Ribonuclease H-like superfamily/Ribonuclease H"/>
    <property type="match status" value="1"/>
</dbReference>
<feature type="non-terminal residue" evidence="2">
    <location>
        <position position="1"/>
    </location>
</feature>
<feature type="domain" description="Integrase catalytic" evidence="1">
    <location>
        <begin position="1"/>
        <end position="144"/>
    </location>
</feature>
<accession>A0AA38CCW2</accession>
<dbReference type="PANTHER" id="PTHR35046">
    <property type="entry name" value="ZINC KNUCKLE (CCHC-TYPE) FAMILY PROTEIN"/>
    <property type="match status" value="1"/>
</dbReference>
<sequence length="180" mass="21030">LPEVQGKGCIYVVVDRLTKFAHFLSIPKIHTAAEVADWFFQEIFRLHGMPKNIVSDRDNTFLSMFWQELFKLSGTELTPSTSYHPQTDDQTEIVNKWVEGYLRNYVSGQQRAWVKWLHLGEYCYNTTYHMSITMSPFMALYGYEAPNFMDLLFGDNKVPKAKDLLQESQDIMKSLKENLQ</sequence>
<dbReference type="Proteomes" id="UP000824469">
    <property type="component" value="Unassembled WGS sequence"/>
</dbReference>
<reference evidence="2 3" key="1">
    <citation type="journal article" date="2021" name="Nat. Plants">
        <title>The Taxus genome provides insights into paclitaxel biosynthesis.</title>
        <authorList>
            <person name="Xiong X."/>
            <person name="Gou J."/>
            <person name="Liao Q."/>
            <person name="Li Y."/>
            <person name="Zhou Q."/>
            <person name="Bi G."/>
            <person name="Li C."/>
            <person name="Du R."/>
            <person name="Wang X."/>
            <person name="Sun T."/>
            <person name="Guo L."/>
            <person name="Liang H."/>
            <person name="Lu P."/>
            <person name="Wu Y."/>
            <person name="Zhang Z."/>
            <person name="Ro D.K."/>
            <person name="Shang Y."/>
            <person name="Huang S."/>
            <person name="Yan J."/>
        </authorList>
    </citation>
    <scope>NUCLEOTIDE SEQUENCE [LARGE SCALE GENOMIC DNA]</scope>
    <source>
        <strain evidence="2">Ta-2019</strain>
    </source>
</reference>
<name>A0AA38CCW2_TAXCH</name>
<dbReference type="AlphaFoldDB" id="A0AA38CCW2"/>
<dbReference type="EMBL" id="JAHRHJ020000011">
    <property type="protein sequence ID" value="KAH9295309.1"/>
    <property type="molecule type" value="Genomic_DNA"/>
</dbReference>
<evidence type="ECO:0000313" key="3">
    <source>
        <dbReference type="Proteomes" id="UP000824469"/>
    </source>
</evidence>
<evidence type="ECO:0000313" key="2">
    <source>
        <dbReference type="EMBL" id="KAH9295309.1"/>
    </source>
</evidence>
<evidence type="ECO:0000259" key="1">
    <source>
        <dbReference type="PROSITE" id="PS50994"/>
    </source>
</evidence>
<proteinExistence type="predicted"/>
<dbReference type="GO" id="GO:0003676">
    <property type="term" value="F:nucleic acid binding"/>
    <property type="evidence" value="ECO:0007669"/>
    <property type="project" value="InterPro"/>
</dbReference>
<dbReference type="SUPFAM" id="SSF53098">
    <property type="entry name" value="Ribonuclease H-like"/>
    <property type="match status" value="1"/>
</dbReference>
<dbReference type="InterPro" id="IPR001584">
    <property type="entry name" value="Integrase_cat-core"/>
</dbReference>
<dbReference type="InterPro" id="IPR012337">
    <property type="entry name" value="RNaseH-like_sf"/>
</dbReference>
<dbReference type="OMA" id="TTYHMSI"/>
<keyword evidence="3" id="KW-1185">Reference proteome</keyword>
<dbReference type="PANTHER" id="PTHR35046:SF26">
    <property type="entry name" value="RNA-DIRECTED DNA POLYMERASE"/>
    <property type="match status" value="1"/>
</dbReference>
<organism evidence="2 3">
    <name type="scientific">Taxus chinensis</name>
    <name type="common">Chinese yew</name>
    <name type="synonym">Taxus wallichiana var. chinensis</name>
    <dbReference type="NCBI Taxonomy" id="29808"/>
    <lineage>
        <taxon>Eukaryota</taxon>
        <taxon>Viridiplantae</taxon>
        <taxon>Streptophyta</taxon>
        <taxon>Embryophyta</taxon>
        <taxon>Tracheophyta</taxon>
        <taxon>Spermatophyta</taxon>
        <taxon>Pinopsida</taxon>
        <taxon>Pinidae</taxon>
        <taxon>Conifers II</taxon>
        <taxon>Cupressales</taxon>
        <taxon>Taxaceae</taxon>
        <taxon>Taxus</taxon>
    </lineage>
</organism>